<keyword evidence="11" id="KW-1185">Reference proteome</keyword>
<keyword evidence="3" id="KW-0812">Transmembrane</keyword>
<keyword evidence="5" id="KW-1133">Transmembrane helix</keyword>
<dbReference type="EMBL" id="OX459125">
    <property type="protein sequence ID" value="CAI9116505.1"/>
    <property type="molecule type" value="Genomic_DNA"/>
</dbReference>
<feature type="chain" id="PRO_5043538871" evidence="9">
    <location>
        <begin position="18"/>
        <end position="141"/>
    </location>
</feature>
<dbReference type="InterPro" id="IPR003369">
    <property type="entry name" value="TatA/B/E"/>
</dbReference>
<dbReference type="Gene3D" id="1.20.5.3310">
    <property type="match status" value="1"/>
</dbReference>
<evidence type="ECO:0000256" key="6">
    <source>
        <dbReference type="ARBA" id="ARBA00023010"/>
    </source>
</evidence>
<evidence type="ECO:0000313" key="10">
    <source>
        <dbReference type="EMBL" id="CAI9116505.1"/>
    </source>
</evidence>
<evidence type="ECO:0000256" key="8">
    <source>
        <dbReference type="SAM" id="MobiDB-lite"/>
    </source>
</evidence>
<evidence type="ECO:0000256" key="2">
    <source>
        <dbReference type="ARBA" id="ARBA00022448"/>
    </source>
</evidence>
<evidence type="ECO:0000256" key="1">
    <source>
        <dbReference type="ARBA" id="ARBA00004167"/>
    </source>
</evidence>
<dbReference type="PANTHER" id="PTHR35512:SF1">
    <property type="entry name" value="OS11G0550900 PROTEIN"/>
    <property type="match status" value="1"/>
</dbReference>
<protein>
    <submittedName>
        <fullName evidence="10">OLC1v1017670C1</fullName>
    </submittedName>
</protein>
<evidence type="ECO:0000256" key="3">
    <source>
        <dbReference type="ARBA" id="ARBA00022692"/>
    </source>
</evidence>
<keyword evidence="4" id="KW-0653">Protein transport</keyword>
<keyword evidence="7" id="KW-0472">Membrane</keyword>
<dbReference type="Proteomes" id="UP001161247">
    <property type="component" value="Chromosome 8"/>
</dbReference>
<dbReference type="PANTHER" id="PTHR35512">
    <property type="entry name" value="OS11G0550900 PROTEIN"/>
    <property type="match status" value="1"/>
</dbReference>
<sequence length="141" mass="15434">MLGISYGELFLIIGATAVLIGPKDLPIIARTAGRLAGRAIGYVQVARGQFDNFMQQTQARQVHKELQDTIAQLEAIRHEIRTISSINPFPLTRRFVDNVETALPSNVEIGPEKSGKESTLGNPKAKDQGSPTLHPSCKTIW</sequence>
<reference evidence="10" key="1">
    <citation type="submission" date="2023-03" db="EMBL/GenBank/DDBJ databases">
        <authorList>
            <person name="Julca I."/>
        </authorList>
    </citation>
    <scope>NUCLEOTIDE SEQUENCE</scope>
</reference>
<dbReference type="Pfam" id="PF02416">
    <property type="entry name" value="TatA_B_E"/>
    <property type="match status" value="1"/>
</dbReference>
<evidence type="ECO:0000256" key="9">
    <source>
        <dbReference type="SAM" id="SignalP"/>
    </source>
</evidence>
<evidence type="ECO:0000313" key="11">
    <source>
        <dbReference type="Proteomes" id="UP001161247"/>
    </source>
</evidence>
<feature type="signal peptide" evidence="9">
    <location>
        <begin position="1"/>
        <end position="17"/>
    </location>
</feature>
<comment type="subcellular location">
    <subcellularLocation>
        <location evidence="1">Membrane</location>
        <topology evidence="1">Single-pass membrane protein</topology>
    </subcellularLocation>
</comment>
<evidence type="ECO:0000256" key="4">
    <source>
        <dbReference type="ARBA" id="ARBA00022927"/>
    </source>
</evidence>
<feature type="region of interest" description="Disordered" evidence="8">
    <location>
        <begin position="106"/>
        <end position="141"/>
    </location>
</feature>
<evidence type="ECO:0000256" key="5">
    <source>
        <dbReference type="ARBA" id="ARBA00022989"/>
    </source>
</evidence>
<gene>
    <name evidence="10" type="ORF">OLC1_LOCUS22784</name>
</gene>
<keyword evidence="6" id="KW-0811">Translocation</keyword>
<name>A0AAV1E9Y1_OLDCO</name>
<evidence type="ECO:0000256" key="7">
    <source>
        <dbReference type="ARBA" id="ARBA00023136"/>
    </source>
</evidence>
<organism evidence="10 11">
    <name type="scientific">Oldenlandia corymbosa var. corymbosa</name>
    <dbReference type="NCBI Taxonomy" id="529605"/>
    <lineage>
        <taxon>Eukaryota</taxon>
        <taxon>Viridiplantae</taxon>
        <taxon>Streptophyta</taxon>
        <taxon>Embryophyta</taxon>
        <taxon>Tracheophyta</taxon>
        <taxon>Spermatophyta</taxon>
        <taxon>Magnoliopsida</taxon>
        <taxon>eudicotyledons</taxon>
        <taxon>Gunneridae</taxon>
        <taxon>Pentapetalae</taxon>
        <taxon>asterids</taxon>
        <taxon>lamiids</taxon>
        <taxon>Gentianales</taxon>
        <taxon>Rubiaceae</taxon>
        <taxon>Rubioideae</taxon>
        <taxon>Spermacoceae</taxon>
        <taxon>Hedyotis-Oldenlandia complex</taxon>
        <taxon>Oldenlandia</taxon>
    </lineage>
</organism>
<keyword evidence="2" id="KW-0813">Transport</keyword>
<proteinExistence type="predicted"/>
<accession>A0AAV1E9Y1</accession>
<keyword evidence="9" id="KW-0732">Signal</keyword>
<dbReference type="AlphaFoldDB" id="A0AAV1E9Y1"/>